<accession>A0A8X7CUB0</accession>
<keyword evidence="2" id="KW-1185">Reference proteome</keyword>
<evidence type="ECO:0000313" key="2">
    <source>
        <dbReference type="Proteomes" id="UP000886998"/>
    </source>
</evidence>
<reference evidence="1" key="1">
    <citation type="submission" date="2020-08" db="EMBL/GenBank/DDBJ databases">
        <title>Multicomponent nature underlies the extraordinary mechanical properties of spider dragline silk.</title>
        <authorList>
            <person name="Kono N."/>
            <person name="Nakamura H."/>
            <person name="Mori M."/>
            <person name="Yoshida Y."/>
            <person name="Ohtoshi R."/>
            <person name="Malay A.D."/>
            <person name="Moran D.A.P."/>
            <person name="Tomita M."/>
            <person name="Numata K."/>
            <person name="Arakawa K."/>
        </authorList>
    </citation>
    <scope>NUCLEOTIDE SEQUENCE</scope>
</reference>
<organism evidence="1 2">
    <name type="scientific">Trichonephila inaurata madagascariensis</name>
    <dbReference type="NCBI Taxonomy" id="2747483"/>
    <lineage>
        <taxon>Eukaryota</taxon>
        <taxon>Metazoa</taxon>
        <taxon>Ecdysozoa</taxon>
        <taxon>Arthropoda</taxon>
        <taxon>Chelicerata</taxon>
        <taxon>Arachnida</taxon>
        <taxon>Araneae</taxon>
        <taxon>Araneomorphae</taxon>
        <taxon>Entelegynae</taxon>
        <taxon>Araneoidea</taxon>
        <taxon>Nephilidae</taxon>
        <taxon>Trichonephila</taxon>
        <taxon>Trichonephila inaurata</taxon>
    </lineage>
</organism>
<evidence type="ECO:0000313" key="1">
    <source>
        <dbReference type="EMBL" id="GFY80075.1"/>
    </source>
</evidence>
<dbReference type="AlphaFoldDB" id="A0A8X7CUB0"/>
<gene>
    <name evidence="1" type="ORF">TNIN_451301</name>
</gene>
<protein>
    <submittedName>
        <fullName evidence="1">Uncharacterized protein</fullName>
    </submittedName>
</protein>
<name>A0A8X7CUB0_9ARAC</name>
<dbReference type="Proteomes" id="UP000886998">
    <property type="component" value="Unassembled WGS sequence"/>
</dbReference>
<sequence length="71" mass="7806">MSSIVLRKKNVQRQAAVIAANPFTDTIGSAEKWAARKFPPMGKDGFRDLWVGCPYIPASVIHKRLLKGGLP</sequence>
<dbReference type="EMBL" id="BMAV01023786">
    <property type="protein sequence ID" value="GFY80075.1"/>
    <property type="molecule type" value="Genomic_DNA"/>
</dbReference>
<comment type="caution">
    <text evidence="1">The sequence shown here is derived from an EMBL/GenBank/DDBJ whole genome shotgun (WGS) entry which is preliminary data.</text>
</comment>
<proteinExistence type="predicted"/>